<dbReference type="PANTHER" id="PTHR30600">
    <property type="entry name" value="CYTOCHROME C PEROXIDASE-RELATED"/>
    <property type="match status" value="1"/>
</dbReference>
<protein>
    <recommendedName>
        <fullName evidence="9">Cytochrome c domain-containing protein</fullName>
    </recommendedName>
</protein>
<dbReference type="Pfam" id="PF03150">
    <property type="entry name" value="CCP_MauG"/>
    <property type="match status" value="1"/>
</dbReference>
<dbReference type="GO" id="GO:0046872">
    <property type="term" value="F:metal ion binding"/>
    <property type="evidence" value="ECO:0007669"/>
    <property type="project" value="UniProtKB-KW"/>
</dbReference>
<evidence type="ECO:0000313" key="10">
    <source>
        <dbReference type="EMBL" id="PPL15579.1"/>
    </source>
</evidence>
<dbReference type="InterPro" id="IPR051395">
    <property type="entry name" value="Cytochrome_c_Peroxidase/MauG"/>
</dbReference>
<dbReference type="RefSeq" id="WP_104487013.1">
    <property type="nucleotide sequence ID" value="NZ_BMYB01000020.1"/>
</dbReference>
<sequence length="556" mass="59740">MATTTFRTSAIAGAVTLAVLASGLSLIASQAEAKKVVVLDDSERIEALTKLGKRIFFDPISKPKGEQSCSSCHDPATGWTGPSSDINKLEVAQPGAAFHKNPEARGGLRPPTNAYATLIPPFQEVVNPFTGDSVAVGGAFWDGRAEGDEPMYPGGATDHVYLADVIMGVTEDASPLTLFEQAVKDYLGPVADQALNPFPNPVEQNIREEAVCHHVEKAGYANLFADAWGERIKCNDDIYRTSFKRIAVALAAYQDSSEVNSFSSKRDNALRAELACMPLAEIQELPWADGLEEVEVKNILSRFGLVPDKLNGSCDQSDIDEKQGPLGQFPLVRLSEQENWGHDLFYSFRRVPVGAFDTCNKTVITADNPKSGARCVACHTNNRGDDGSEPLQTYADHSYHNIGTPVNYEIPGVVEAALGLAGHTGEEEDVGLVKTPTLRNVAKLPDNESGFVKAYPSNGWFKSLESLVHFYNTSDVGSSGVPLCDDEVVTEAQAMGEEDGLPACWPAPGNTNAVSIGGLTGNLGLSTCDEETIVAYLKTFSDQRIVELPAPNKKSK</sequence>
<dbReference type="GO" id="GO:0009055">
    <property type="term" value="F:electron transfer activity"/>
    <property type="evidence" value="ECO:0007669"/>
    <property type="project" value="InterPro"/>
</dbReference>
<evidence type="ECO:0000256" key="4">
    <source>
        <dbReference type="ARBA" id="ARBA00022729"/>
    </source>
</evidence>
<dbReference type="InterPro" id="IPR009056">
    <property type="entry name" value="Cyt_c-like_dom"/>
</dbReference>
<evidence type="ECO:0000259" key="9">
    <source>
        <dbReference type="PROSITE" id="PS51007"/>
    </source>
</evidence>
<keyword evidence="6 7" id="KW-0408">Iron</keyword>
<evidence type="ECO:0000256" key="1">
    <source>
        <dbReference type="ARBA" id="ARBA00004196"/>
    </source>
</evidence>
<comment type="caution">
    <text evidence="10">The sequence shown here is derived from an EMBL/GenBank/DDBJ whole genome shotgun (WGS) entry which is preliminary data.</text>
</comment>
<dbReference type="OrthoDB" id="9805202at2"/>
<evidence type="ECO:0000256" key="2">
    <source>
        <dbReference type="ARBA" id="ARBA00022617"/>
    </source>
</evidence>
<keyword evidence="4 8" id="KW-0732">Signal</keyword>
<dbReference type="Proteomes" id="UP000242231">
    <property type="component" value="Unassembled WGS sequence"/>
</dbReference>
<dbReference type="AlphaFoldDB" id="A0A2P5TKF1"/>
<dbReference type="InterPro" id="IPR004852">
    <property type="entry name" value="Di-haem_cyt_c_peroxidsae"/>
</dbReference>
<reference evidence="11" key="1">
    <citation type="submission" date="2016-11" db="EMBL/GenBank/DDBJ databases">
        <authorList>
            <person name="Sisinthy S."/>
            <person name="Ara S."/>
            <person name="Gundlapally S.R."/>
        </authorList>
    </citation>
    <scope>NUCLEOTIDE SEQUENCE [LARGE SCALE GENOMIC DNA]</scope>
    <source>
        <strain evidence="11">V1-41</strain>
    </source>
</reference>
<keyword evidence="11" id="KW-1185">Reference proteome</keyword>
<gene>
    <name evidence="10" type="ORF">UN63_12120</name>
</gene>
<comment type="subcellular location">
    <subcellularLocation>
        <location evidence="1">Cell envelope</location>
    </subcellularLocation>
</comment>
<organism evidence="10 11">
    <name type="scientific">Oceanisphaera arctica</name>
    <dbReference type="NCBI Taxonomy" id="641510"/>
    <lineage>
        <taxon>Bacteria</taxon>
        <taxon>Pseudomonadati</taxon>
        <taxon>Pseudomonadota</taxon>
        <taxon>Gammaproteobacteria</taxon>
        <taxon>Aeromonadales</taxon>
        <taxon>Aeromonadaceae</taxon>
        <taxon>Oceanisphaera</taxon>
    </lineage>
</organism>
<feature type="chain" id="PRO_5017962289" description="Cytochrome c domain-containing protein" evidence="8">
    <location>
        <begin position="34"/>
        <end position="556"/>
    </location>
</feature>
<dbReference type="GO" id="GO:0004130">
    <property type="term" value="F:cytochrome-c peroxidase activity"/>
    <property type="evidence" value="ECO:0007669"/>
    <property type="project" value="TreeGrafter"/>
</dbReference>
<accession>A0A2P5TKF1</accession>
<dbReference type="PANTHER" id="PTHR30600:SF10">
    <property type="entry name" value="BLL6722 PROTEIN"/>
    <property type="match status" value="1"/>
</dbReference>
<evidence type="ECO:0000256" key="5">
    <source>
        <dbReference type="ARBA" id="ARBA00023002"/>
    </source>
</evidence>
<evidence type="ECO:0000256" key="8">
    <source>
        <dbReference type="SAM" id="SignalP"/>
    </source>
</evidence>
<feature type="domain" description="Cytochrome c" evidence="9">
    <location>
        <begin position="47"/>
        <end position="194"/>
    </location>
</feature>
<dbReference type="GO" id="GO:0020037">
    <property type="term" value="F:heme binding"/>
    <property type="evidence" value="ECO:0007669"/>
    <property type="project" value="InterPro"/>
</dbReference>
<dbReference type="EMBL" id="MPZM01000029">
    <property type="protein sequence ID" value="PPL15579.1"/>
    <property type="molecule type" value="Genomic_DNA"/>
</dbReference>
<proteinExistence type="predicted"/>
<keyword evidence="5" id="KW-0560">Oxidoreductase</keyword>
<evidence type="ECO:0000256" key="6">
    <source>
        <dbReference type="ARBA" id="ARBA00023004"/>
    </source>
</evidence>
<dbReference type="SUPFAM" id="SSF46626">
    <property type="entry name" value="Cytochrome c"/>
    <property type="match status" value="2"/>
</dbReference>
<dbReference type="Gene3D" id="1.10.760.10">
    <property type="entry name" value="Cytochrome c-like domain"/>
    <property type="match status" value="2"/>
</dbReference>
<dbReference type="GO" id="GO:0030313">
    <property type="term" value="C:cell envelope"/>
    <property type="evidence" value="ECO:0007669"/>
    <property type="project" value="UniProtKB-SubCell"/>
</dbReference>
<evidence type="ECO:0000256" key="3">
    <source>
        <dbReference type="ARBA" id="ARBA00022723"/>
    </source>
</evidence>
<name>A0A2P5TKF1_9GAMM</name>
<dbReference type="PROSITE" id="PS51007">
    <property type="entry name" value="CYTC"/>
    <property type="match status" value="1"/>
</dbReference>
<dbReference type="InterPro" id="IPR036909">
    <property type="entry name" value="Cyt_c-like_dom_sf"/>
</dbReference>
<keyword evidence="3 7" id="KW-0479">Metal-binding</keyword>
<keyword evidence="2 7" id="KW-0349">Heme</keyword>
<evidence type="ECO:0000256" key="7">
    <source>
        <dbReference type="PROSITE-ProRule" id="PRU00433"/>
    </source>
</evidence>
<evidence type="ECO:0000313" key="11">
    <source>
        <dbReference type="Proteomes" id="UP000242231"/>
    </source>
</evidence>
<feature type="signal peptide" evidence="8">
    <location>
        <begin position="1"/>
        <end position="33"/>
    </location>
</feature>